<reference evidence="2 3" key="1">
    <citation type="submission" date="2017-06" db="EMBL/GenBank/DDBJ databases">
        <title>A platform for efficient transgenesis in Macrostomum lignano, a flatworm model organism for stem cell research.</title>
        <authorList>
            <person name="Berezikov E."/>
        </authorList>
    </citation>
    <scope>NUCLEOTIDE SEQUENCE [LARGE SCALE GENOMIC DNA]</scope>
    <source>
        <strain evidence="2">DV1</strain>
        <tissue evidence="2">Whole organism</tissue>
    </source>
</reference>
<sequence>RFPRYLASETKIGKITAHRQAFTGSTRAFAALRPTASSTGMTIRSAIAALALLLCSFASVGQAAPAAADDEVQTMKRLAELLNGGADLDSSELEQLLLLQDLQRLGPDAAPSKQLAQQHGASSSIFRLKRRQWSREN</sequence>
<evidence type="ECO:0000256" key="1">
    <source>
        <dbReference type="SAM" id="MobiDB-lite"/>
    </source>
</evidence>
<evidence type="ECO:0000313" key="3">
    <source>
        <dbReference type="Proteomes" id="UP000215902"/>
    </source>
</evidence>
<feature type="compositionally biased region" description="Basic residues" evidence="1">
    <location>
        <begin position="127"/>
        <end position="137"/>
    </location>
</feature>
<keyword evidence="3" id="KW-1185">Reference proteome</keyword>
<dbReference type="EMBL" id="NIVC01001304">
    <property type="protein sequence ID" value="PAA69643.1"/>
    <property type="molecule type" value="Genomic_DNA"/>
</dbReference>
<accession>A0A267F7F7</accession>
<dbReference type="Proteomes" id="UP000215902">
    <property type="component" value="Unassembled WGS sequence"/>
</dbReference>
<dbReference type="AlphaFoldDB" id="A0A267F7F7"/>
<feature type="compositionally biased region" description="Polar residues" evidence="1">
    <location>
        <begin position="114"/>
        <end position="125"/>
    </location>
</feature>
<protein>
    <submittedName>
        <fullName evidence="2">Uncharacterized protein</fullName>
    </submittedName>
</protein>
<feature type="region of interest" description="Disordered" evidence="1">
    <location>
        <begin position="109"/>
        <end position="137"/>
    </location>
</feature>
<feature type="non-terminal residue" evidence="2">
    <location>
        <position position="1"/>
    </location>
</feature>
<proteinExistence type="predicted"/>
<organism evidence="2 3">
    <name type="scientific">Macrostomum lignano</name>
    <dbReference type="NCBI Taxonomy" id="282301"/>
    <lineage>
        <taxon>Eukaryota</taxon>
        <taxon>Metazoa</taxon>
        <taxon>Spiralia</taxon>
        <taxon>Lophotrochozoa</taxon>
        <taxon>Platyhelminthes</taxon>
        <taxon>Rhabditophora</taxon>
        <taxon>Macrostomorpha</taxon>
        <taxon>Macrostomida</taxon>
        <taxon>Macrostomidae</taxon>
        <taxon>Macrostomum</taxon>
    </lineage>
</organism>
<evidence type="ECO:0000313" key="2">
    <source>
        <dbReference type="EMBL" id="PAA69643.1"/>
    </source>
</evidence>
<name>A0A267F7F7_9PLAT</name>
<comment type="caution">
    <text evidence="2">The sequence shown here is derived from an EMBL/GenBank/DDBJ whole genome shotgun (WGS) entry which is preliminary data.</text>
</comment>
<gene>
    <name evidence="2" type="ORF">BOX15_Mlig013833g1</name>
</gene>